<evidence type="ECO:0000259" key="7">
    <source>
        <dbReference type="PROSITE" id="PS50066"/>
    </source>
</evidence>
<dbReference type="PROSITE" id="PS50066">
    <property type="entry name" value="MADS_BOX_2"/>
    <property type="match status" value="1"/>
</dbReference>
<accession>A0AAN7EA55</accession>
<evidence type="ECO:0000256" key="4">
    <source>
        <dbReference type="ARBA" id="ARBA00023163"/>
    </source>
</evidence>
<feature type="compositionally biased region" description="Acidic residues" evidence="6">
    <location>
        <begin position="111"/>
        <end position="137"/>
    </location>
</feature>
<evidence type="ECO:0000256" key="2">
    <source>
        <dbReference type="ARBA" id="ARBA00023015"/>
    </source>
</evidence>
<keyword evidence="3" id="KW-0238">DNA-binding</keyword>
<evidence type="ECO:0000256" key="3">
    <source>
        <dbReference type="ARBA" id="ARBA00023125"/>
    </source>
</evidence>
<evidence type="ECO:0000256" key="6">
    <source>
        <dbReference type="SAM" id="MobiDB-lite"/>
    </source>
</evidence>
<keyword evidence="4" id="KW-0804">Transcription</keyword>
<feature type="region of interest" description="Disordered" evidence="6">
    <location>
        <begin position="98"/>
        <end position="143"/>
    </location>
</feature>
<dbReference type="GO" id="GO:0005634">
    <property type="term" value="C:nucleus"/>
    <property type="evidence" value="ECO:0007669"/>
    <property type="project" value="UniProtKB-SubCell"/>
</dbReference>
<name>A0AAN7EA55_QUERU</name>
<dbReference type="InterPro" id="IPR002100">
    <property type="entry name" value="TF_MADSbox"/>
</dbReference>
<dbReference type="Gene3D" id="3.40.1810.10">
    <property type="entry name" value="Transcription factor, MADS-box"/>
    <property type="match status" value="1"/>
</dbReference>
<evidence type="ECO:0000313" key="8">
    <source>
        <dbReference type="EMBL" id="KAK4566610.1"/>
    </source>
</evidence>
<evidence type="ECO:0000313" key="9">
    <source>
        <dbReference type="Proteomes" id="UP001324115"/>
    </source>
</evidence>
<dbReference type="EMBL" id="JAXUIC010000010">
    <property type="protein sequence ID" value="KAK4566610.1"/>
    <property type="molecule type" value="Genomic_DNA"/>
</dbReference>
<reference evidence="8 9" key="1">
    <citation type="journal article" date="2023" name="G3 (Bethesda)">
        <title>A haplotype-resolved chromosome-scale genome for Quercus rubra L. provides insights into the genetics of adaptive traits for red oak species.</title>
        <authorList>
            <person name="Kapoor B."/>
            <person name="Jenkins J."/>
            <person name="Schmutz J."/>
            <person name="Zhebentyayeva T."/>
            <person name="Kuelheim C."/>
            <person name="Coggeshall M."/>
            <person name="Heim C."/>
            <person name="Lasky J.R."/>
            <person name="Leites L."/>
            <person name="Islam-Faridi N."/>
            <person name="Romero-Severson J."/>
            <person name="DeLeo V.L."/>
            <person name="Lucas S.M."/>
            <person name="Lazic D."/>
            <person name="Gailing O."/>
            <person name="Carlson J."/>
            <person name="Staton M."/>
        </authorList>
    </citation>
    <scope>NUCLEOTIDE SEQUENCE [LARGE SCALE GENOMIC DNA]</scope>
    <source>
        <strain evidence="8">Pseudo-F2</strain>
    </source>
</reference>
<feature type="region of interest" description="Disordered" evidence="6">
    <location>
        <begin position="1"/>
        <end position="51"/>
    </location>
</feature>
<feature type="compositionally biased region" description="Basic and acidic residues" evidence="6">
    <location>
        <begin position="101"/>
        <end position="110"/>
    </location>
</feature>
<proteinExistence type="predicted"/>
<feature type="compositionally biased region" description="Low complexity" evidence="6">
    <location>
        <begin position="199"/>
        <end position="215"/>
    </location>
</feature>
<dbReference type="InterPro" id="IPR036879">
    <property type="entry name" value="TF_MADSbox_sf"/>
</dbReference>
<feature type="compositionally biased region" description="Basic and acidic residues" evidence="6">
    <location>
        <begin position="20"/>
        <end position="37"/>
    </location>
</feature>
<protein>
    <recommendedName>
        <fullName evidence="7">MADS-box domain-containing protein</fullName>
    </recommendedName>
</protein>
<keyword evidence="5" id="KW-0539">Nucleus</keyword>
<keyword evidence="2" id="KW-0805">Transcription regulation</keyword>
<comment type="subcellular location">
    <subcellularLocation>
        <location evidence="1">Nucleus</location>
    </subcellularLocation>
</comment>
<feature type="domain" description="MADS-box" evidence="7">
    <location>
        <begin position="29"/>
        <end position="77"/>
    </location>
</feature>
<organism evidence="8 9">
    <name type="scientific">Quercus rubra</name>
    <name type="common">Northern red oak</name>
    <name type="synonym">Quercus borealis</name>
    <dbReference type="NCBI Taxonomy" id="3512"/>
    <lineage>
        <taxon>Eukaryota</taxon>
        <taxon>Viridiplantae</taxon>
        <taxon>Streptophyta</taxon>
        <taxon>Embryophyta</taxon>
        <taxon>Tracheophyta</taxon>
        <taxon>Spermatophyta</taxon>
        <taxon>Magnoliopsida</taxon>
        <taxon>eudicotyledons</taxon>
        <taxon>Gunneridae</taxon>
        <taxon>Pentapetalae</taxon>
        <taxon>rosids</taxon>
        <taxon>fabids</taxon>
        <taxon>Fagales</taxon>
        <taxon>Fagaceae</taxon>
        <taxon>Quercus</taxon>
    </lineage>
</organism>
<dbReference type="Proteomes" id="UP001324115">
    <property type="component" value="Unassembled WGS sequence"/>
</dbReference>
<dbReference type="Pfam" id="PF00319">
    <property type="entry name" value="SRF-TF"/>
    <property type="match status" value="1"/>
</dbReference>
<sequence>MDAEQEQHEPQNSDSMEAEQEQHEPQNSDQRARETSYKKRNPTVMKKANELSQLCNIPVCVISYGPDGNVDTWPEGRDDVVEVLNKYKEHNGIHKKYPFVNKEKNNNKEEKEEDEEEEEDDDDEEEEDEDDVDESEEHEERNKVEEFERVLLAWEYGWLYDTDDEKLFEMRLNSLKTKLFVMKNRIELLEHKKRKWCNNNNNNNSTTGIPNNNNNYEVGSSSGSSRAKVARAYKLMGTIRRLNLAKMSLSRCSQ</sequence>
<feature type="region of interest" description="Disordered" evidence="6">
    <location>
        <begin position="199"/>
        <end position="223"/>
    </location>
</feature>
<dbReference type="SUPFAM" id="SSF55455">
    <property type="entry name" value="SRF-like"/>
    <property type="match status" value="1"/>
</dbReference>
<dbReference type="AlphaFoldDB" id="A0AAN7EA55"/>
<comment type="caution">
    <text evidence="8">The sequence shown here is derived from an EMBL/GenBank/DDBJ whole genome shotgun (WGS) entry which is preliminary data.</text>
</comment>
<dbReference type="GO" id="GO:0046983">
    <property type="term" value="F:protein dimerization activity"/>
    <property type="evidence" value="ECO:0007669"/>
    <property type="project" value="InterPro"/>
</dbReference>
<gene>
    <name evidence="8" type="ORF">RGQ29_002754</name>
</gene>
<dbReference type="SMART" id="SM00432">
    <property type="entry name" value="MADS"/>
    <property type="match status" value="1"/>
</dbReference>
<keyword evidence="9" id="KW-1185">Reference proteome</keyword>
<dbReference type="GO" id="GO:0003677">
    <property type="term" value="F:DNA binding"/>
    <property type="evidence" value="ECO:0007669"/>
    <property type="project" value="UniProtKB-KW"/>
</dbReference>
<evidence type="ECO:0000256" key="1">
    <source>
        <dbReference type="ARBA" id="ARBA00004123"/>
    </source>
</evidence>
<evidence type="ECO:0000256" key="5">
    <source>
        <dbReference type="ARBA" id="ARBA00023242"/>
    </source>
</evidence>
<feature type="compositionally biased region" description="Basic and acidic residues" evidence="6">
    <location>
        <begin position="1"/>
        <end position="11"/>
    </location>
</feature>